<name>A0A317JTF6_9ACTN</name>
<gene>
    <name evidence="3" type="ORF">DLJ46_30295</name>
</gene>
<dbReference type="OrthoDB" id="9759959at2"/>
<dbReference type="RefSeq" id="WP_109947923.1">
    <property type="nucleotide sequence ID" value="NZ_QGSV01000412.1"/>
</dbReference>
<dbReference type="GO" id="GO:0005975">
    <property type="term" value="P:carbohydrate metabolic process"/>
    <property type="evidence" value="ECO:0007669"/>
    <property type="project" value="InterPro"/>
</dbReference>
<dbReference type="Proteomes" id="UP000245683">
    <property type="component" value="Unassembled WGS sequence"/>
</dbReference>
<protein>
    <submittedName>
        <fullName evidence="3">Amylo-alpha-1,6-glucosidase</fullName>
    </submittedName>
</protein>
<sequence>MRNLVRIVDGNVFVLSDDNGDIEAAISNPSGFFDFDSRFLSLWRLSLDGERLHPLSIAERNYFTLRFFLVPGEPTHYVDAKASVIRERAIAGGGFEERLTVLNHDRKPVEFTVRLDAASDFSPLHSVEQGREREREPVGRTYRSVEERCLRIGYRREKFHRQTVITSSEPADFDEHGLTYTVRVLPKQGWTTTLRVRGLVLRPDGREARERLDRRPRRTTEERQADLAAWLARAPQLSCDWEAVTTTYRRSLVDLAGLRFFPLTLPDEAMPAAGLPWAATVTGRDSVLASFQALPVAPDLAVATLRMLGIDQGTVLDDFRDEEPGKILREFRYGELSAFEELPQSPYYGSADVTPLYVVLLDEYERWTGDGSMVREFEEEARAALRWIDEYGDILGNGYVWYQRRNERNGVENQGWKDSPEAICYADGRLPRLPRATCELQGYAYDAKLRGARLAREFWGDPAYAQALEREAAALKERFNRDFWIADRGYYALALDADGRQVDALASNMGHLLWSGIVDESHAAEVAAHLLGPRLFSGWGVRTLAKGEARYNPLGYHVGGVWPFDNALIAWGLRRYGFAEEAGRIAEGMIDAAHYFSGQLPEAIAGYARELTRYPVRYPVANSPQALATCAPFLLLRALLGLEPAGDQLLMAPRVPDRFGRVELLDIPGRWGRRDVIGNARRDARVRQ</sequence>
<dbReference type="SUPFAM" id="SSF48208">
    <property type="entry name" value="Six-hairpin glycosidases"/>
    <property type="match status" value="1"/>
</dbReference>
<dbReference type="Pfam" id="PF22422">
    <property type="entry name" value="MGH1-like_GH"/>
    <property type="match status" value="1"/>
</dbReference>
<evidence type="ECO:0000313" key="3">
    <source>
        <dbReference type="EMBL" id="PWU43640.1"/>
    </source>
</evidence>
<proteinExistence type="predicted"/>
<accession>A0A317JTF6</accession>
<dbReference type="EMBL" id="QGSV01000412">
    <property type="protein sequence ID" value="PWU43640.1"/>
    <property type="molecule type" value="Genomic_DNA"/>
</dbReference>
<dbReference type="InterPro" id="IPR054491">
    <property type="entry name" value="MGH1-like_GH"/>
</dbReference>
<dbReference type="InterPro" id="IPR032856">
    <property type="entry name" value="GDE_N_bis"/>
</dbReference>
<evidence type="ECO:0000259" key="2">
    <source>
        <dbReference type="Pfam" id="PF22422"/>
    </source>
</evidence>
<evidence type="ECO:0000259" key="1">
    <source>
        <dbReference type="Pfam" id="PF14742"/>
    </source>
</evidence>
<comment type="caution">
    <text evidence="3">The sequence shown here is derived from an EMBL/GenBank/DDBJ whole genome shotgun (WGS) entry which is preliminary data.</text>
</comment>
<feature type="domain" description="Putative glycogen debranching enzyme N-terminal" evidence="1">
    <location>
        <begin position="7"/>
        <end position="195"/>
    </location>
</feature>
<dbReference type="Gene3D" id="1.50.10.10">
    <property type="match status" value="1"/>
</dbReference>
<dbReference type="Pfam" id="PF14742">
    <property type="entry name" value="GDE_N_bis"/>
    <property type="match status" value="1"/>
</dbReference>
<organism evidence="3 4">
    <name type="scientific">Micromonospora globispora</name>
    <dbReference type="NCBI Taxonomy" id="1450148"/>
    <lineage>
        <taxon>Bacteria</taxon>
        <taxon>Bacillati</taxon>
        <taxon>Actinomycetota</taxon>
        <taxon>Actinomycetes</taxon>
        <taxon>Micromonosporales</taxon>
        <taxon>Micromonosporaceae</taxon>
        <taxon>Micromonospora</taxon>
    </lineage>
</organism>
<keyword evidence="4" id="KW-1185">Reference proteome</keyword>
<dbReference type="AlphaFoldDB" id="A0A317JTF6"/>
<evidence type="ECO:0000313" key="4">
    <source>
        <dbReference type="Proteomes" id="UP000245683"/>
    </source>
</evidence>
<feature type="domain" description="Mannosylglycerate hydrolase MGH1-like glycoside hydrolase" evidence="2">
    <location>
        <begin position="439"/>
        <end position="595"/>
    </location>
</feature>
<dbReference type="InterPro" id="IPR012341">
    <property type="entry name" value="6hp_glycosidase-like_sf"/>
</dbReference>
<reference evidence="4" key="1">
    <citation type="submission" date="2018-05" db="EMBL/GenBank/DDBJ databases">
        <title>Micromonospora globispora sp. nov. and Micromonospora rugosa sp. nov., isolated from marine sediment.</title>
        <authorList>
            <person name="Carro L."/>
            <person name="Aysel V."/>
            <person name="Cetin D."/>
            <person name="Igual J.M."/>
            <person name="Klenk H.-P."/>
            <person name="Trujillo M.E."/>
            <person name="Sahin N."/>
        </authorList>
    </citation>
    <scope>NUCLEOTIDE SEQUENCE [LARGE SCALE GENOMIC DNA]</scope>
    <source>
        <strain evidence="4">S2904</strain>
    </source>
</reference>
<dbReference type="InterPro" id="IPR008928">
    <property type="entry name" value="6-hairpin_glycosidase_sf"/>
</dbReference>